<dbReference type="PROSITE" id="PS50157">
    <property type="entry name" value="ZINC_FINGER_C2H2_2"/>
    <property type="match status" value="1"/>
</dbReference>
<dbReference type="Gene3D" id="3.30.160.60">
    <property type="entry name" value="Classic Zinc Finger"/>
    <property type="match status" value="1"/>
</dbReference>
<dbReference type="AlphaFoldDB" id="S4PG79"/>
<reference evidence="4" key="2">
    <citation type="submission" date="2013-05" db="EMBL/GenBank/DDBJ databases">
        <authorList>
            <person name="Carter J.-M."/>
            <person name="Baker S.C."/>
            <person name="Pink R."/>
            <person name="Carter D.R.F."/>
            <person name="Collins A."/>
            <person name="Tomlin J."/>
            <person name="Gibbs M."/>
            <person name="Breuker C.J."/>
        </authorList>
    </citation>
    <scope>NUCLEOTIDE SEQUENCE</scope>
    <source>
        <tissue evidence="4">Ovary</tissue>
    </source>
</reference>
<feature type="region of interest" description="Disordered" evidence="2">
    <location>
        <begin position="47"/>
        <end position="67"/>
    </location>
</feature>
<sequence>KFTRKYDQPTDDNYDETVPNKIEENTSQERQCQICCKLFNSITKFKKHMKSHNRRRKKVSYSCNQCN</sequence>
<keyword evidence="1" id="KW-0863">Zinc-finger</keyword>
<reference evidence="4" key="1">
    <citation type="journal article" date="2013" name="BMC Genomics">
        <title>Unscrambling butterfly oogenesis.</title>
        <authorList>
            <person name="Carter J.M."/>
            <person name="Baker S.C."/>
            <person name="Pink R."/>
            <person name="Carter D.R."/>
            <person name="Collins A."/>
            <person name="Tomlin J."/>
            <person name="Gibbs M."/>
            <person name="Breuker C.J."/>
        </authorList>
    </citation>
    <scope>NUCLEOTIDE SEQUENCE</scope>
    <source>
        <tissue evidence="4">Ovary</tissue>
    </source>
</reference>
<dbReference type="GO" id="GO:0008270">
    <property type="term" value="F:zinc ion binding"/>
    <property type="evidence" value="ECO:0007669"/>
    <property type="project" value="UniProtKB-KW"/>
</dbReference>
<evidence type="ECO:0000259" key="3">
    <source>
        <dbReference type="PROSITE" id="PS50157"/>
    </source>
</evidence>
<feature type="compositionally biased region" description="Basic residues" evidence="2">
    <location>
        <begin position="47"/>
        <end position="59"/>
    </location>
</feature>
<accession>S4PG79</accession>
<dbReference type="PROSITE" id="PS00028">
    <property type="entry name" value="ZINC_FINGER_C2H2_1"/>
    <property type="match status" value="1"/>
</dbReference>
<evidence type="ECO:0000313" key="4">
    <source>
        <dbReference type="EMBL" id="JAA91721.1"/>
    </source>
</evidence>
<evidence type="ECO:0000256" key="2">
    <source>
        <dbReference type="SAM" id="MobiDB-lite"/>
    </source>
</evidence>
<proteinExistence type="predicted"/>
<protein>
    <submittedName>
        <fullName evidence="4">Zinc finger protein 141</fullName>
    </submittedName>
</protein>
<feature type="non-terminal residue" evidence="4">
    <location>
        <position position="67"/>
    </location>
</feature>
<organism evidence="4">
    <name type="scientific">Pararge aegeria</name>
    <name type="common">speckled wood butterfly</name>
    <dbReference type="NCBI Taxonomy" id="116150"/>
    <lineage>
        <taxon>Eukaryota</taxon>
        <taxon>Metazoa</taxon>
        <taxon>Ecdysozoa</taxon>
        <taxon>Arthropoda</taxon>
        <taxon>Hexapoda</taxon>
        <taxon>Insecta</taxon>
        <taxon>Pterygota</taxon>
        <taxon>Neoptera</taxon>
        <taxon>Endopterygota</taxon>
        <taxon>Lepidoptera</taxon>
        <taxon>Glossata</taxon>
        <taxon>Ditrysia</taxon>
        <taxon>Papilionoidea</taxon>
        <taxon>Nymphalidae</taxon>
        <taxon>Satyrinae</taxon>
        <taxon>Satyrini</taxon>
        <taxon>Parargina</taxon>
        <taxon>Pararge</taxon>
    </lineage>
</organism>
<keyword evidence="1" id="KW-0862">Zinc</keyword>
<name>S4PG79_9NEOP</name>
<dbReference type="EMBL" id="GAIX01000839">
    <property type="protein sequence ID" value="JAA91721.1"/>
    <property type="molecule type" value="Transcribed_RNA"/>
</dbReference>
<feature type="non-terminal residue" evidence="4">
    <location>
        <position position="1"/>
    </location>
</feature>
<keyword evidence="1" id="KW-0479">Metal-binding</keyword>
<dbReference type="InterPro" id="IPR013087">
    <property type="entry name" value="Znf_C2H2_type"/>
</dbReference>
<feature type="domain" description="C2H2-type" evidence="3">
    <location>
        <begin position="30"/>
        <end position="57"/>
    </location>
</feature>
<evidence type="ECO:0000256" key="1">
    <source>
        <dbReference type="PROSITE-ProRule" id="PRU00042"/>
    </source>
</evidence>